<dbReference type="InterPro" id="IPR000836">
    <property type="entry name" value="PRTase_dom"/>
</dbReference>
<feature type="domain" description="Phosphoribosyltransferase" evidence="2">
    <location>
        <begin position="106"/>
        <end position="194"/>
    </location>
</feature>
<dbReference type="EMBL" id="BMOF01000006">
    <property type="protein sequence ID" value="GGJ94490.1"/>
    <property type="molecule type" value="Genomic_DNA"/>
</dbReference>
<evidence type="ECO:0000313" key="3">
    <source>
        <dbReference type="EMBL" id="GGJ94490.1"/>
    </source>
</evidence>
<dbReference type="Gene3D" id="3.40.50.2020">
    <property type="match status" value="1"/>
</dbReference>
<reference evidence="3" key="2">
    <citation type="submission" date="2020-09" db="EMBL/GenBank/DDBJ databases">
        <authorList>
            <person name="Sun Q."/>
            <person name="Ohkuma M."/>
        </authorList>
    </citation>
    <scope>NUCLEOTIDE SEQUENCE</scope>
    <source>
        <strain evidence="3">JCM 14719</strain>
    </source>
</reference>
<comment type="similarity">
    <text evidence="1">Belongs to the ComF/GntX family.</text>
</comment>
<keyword evidence="4" id="KW-1185">Reference proteome</keyword>
<dbReference type="AlphaFoldDB" id="A0A8J3B960"/>
<comment type="caution">
    <text evidence="3">The sequence shown here is derived from an EMBL/GenBank/DDBJ whole genome shotgun (WGS) entry which is preliminary data.</text>
</comment>
<dbReference type="PANTHER" id="PTHR47505">
    <property type="entry name" value="DNA UTILIZATION PROTEIN YHGH"/>
    <property type="match status" value="1"/>
</dbReference>
<name>A0A8J3B960_9BACI</name>
<organism evidence="3 4">
    <name type="scientific">Calditerricola satsumensis</name>
    <dbReference type="NCBI Taxonomy" id="373054"/>
    <lineage>
        <taxon>Bacteria</taxon>
        <taxon>Bacillati</taxon>
        <taxon>Bacillota</taxon>
        <taxon>Bacilli</taxon>
        <taxon>Bacillales</taxon>
        <taxon>Bacillaceae</taxon>
        <taxon>Calditerricola</taxon>
    </lineage>
</organism>
<evidence type="ECO:0000313" key="4">
    <source>
        <dbReference type="Proteomes" id="UP000637720"/>
    </source>
</evidence>
<reference evidence="3" key="1">
    <citation type="journal article" date="2014" name="Int. J. Syst. Evol. Microbiol.">
        <title>Complete genome sequence of Corynebacterium casei LMG S-19264T (=DSM 44701T), isolated from a smear-ripened cheese.</title>
        <authorList>
            <consortium name="US DOE Joint Genome Institute (JGI-PGF)"/>
            <person name="Walter F."/>
            <person name="Albersmeier A."/>
            <person name="Kalinowski J."/>
            <person name="Ruckert C."/>
        </authorList>
    </citation>
    <scope>NUCLEOTIDE SEQUENCE</scope>
    <source>
        <strain evidence="3">JCM 14719</strain>
    </source>
</reference>
<sequence>MWLLGEPLDARCGCPPTSRCAVCAGELEAPFCAARSAVAYNTFVRDVLARYKFRGDEALEEPLAALLAAAVTALPPPGRRPDCVAYVPLHPDRARGRGFNQAERLARRWAAHAGVPVRELLVRVTATPPQSRQVRRARMQAVGDAFALADPAADLAGRRVLLVDDVYTTGATAVRCAAVLRDAGAEVYVATVARTLRPTPGDMPTAR</sequence>
<dbReference type="Pfam" id="PF00156">
    <property type="entry name" value="Pribosyltran"/>
    <property type="match status" value="1"/>
</dbReference>
<evidence type="ECO:0000259" key="2">
    <source>
        <dbReference type="Pfam" id="PF00156"/>
    </source>
</evidence>
<dbReference type="InterPro" id="IPR029057">
    <property type="entry name" value="PRTase-like"/>
</dbReference>
<dbReference type="InterPro" id="IPR051910">
    <property type="entry name" value="ComF/GntX_DNA_util-trans"/>
</dbReference>
<dbReference type="CDD" id="cd06223">
    <property type="entry name" value="PRTases_typeI"/>
    <property type="match status" value="1"/>
</dbReference>
<accession>A0A8J3B960</accession>
<gene>
    <name evidence="3" type="ORF">GCM10007043_05310</name>
</gene>
<dbReference type="SUPFAM" id="SSF53271">
    <property type="entry name" value="PRTase-like"/>
    <property type="match status" value="1"/>
</dbReference>
<dbReference type="PANTHER" id="PTHR47505:SF1">
    <property type="entry name" value="DNA UTILIZATION PROTEIN YHGH"/>
    <property type="match status" value="1"/>
</dbReference>
<dbReference type="Proteomes" id="UP000637720">
    <property type="component" value="Unassembled WGS sequence"/>
</dbReference>
<proteinExistence type="inferred from homology"/>
<evidence type="ECO:0000256" key="1">
    <source>
        <dbReference type="ARBA" id="ARBA00008007"/>
    </source>
</evidence>
<protein>
    <submittedName>
        <fullName evidence="3">Amidophosphoribosyltransferase</fullName>
    </submittedName>
</protein>